<dbReference type="Proteomes" id="UP000256686">
    <property type="component" value="Unassembled WGS sequence"/>
</dbReference>
<reference evidence="2" key="1">
    <citation type="submission" date="2018-06" db="EMBL/GenBank/DDBJ databases">
        <authorList>
            <person name="Lum Nde A."/>
            <person name="Hugo C."/>
        </authorList>
    </citation>
    <scope>NUCLEOTIDE SEQUENCE [LARGE SCALE GENOMIC DNA]</scope>
    <source>
        <strain evidence="2">1_F178</strain>
    </source>
</reference>
<dbReference type="RefSeq" id="WP_133297833.1">
    <property type="nucleotide sequence ID" value="NZ_QNVT01000003.1"/>
</dbReference>
<dbReference type="PROSITE" id="PS51257">
    <property type="entry name" value="PROKAR_LIPOPROTEIN"/>
    <property type="match status" value="1"/>
</dbReference>
<dbReference type="AlphaFoldDB" id="A0A3D9CCT1"/>
<organism evidence="1 2">
    <name type="scientific">Chryseobacterium pennae</name>
    <dbReference type="NCBI Taxonomy" id="2258962"/>
    <lineage>
        <taxon>Bacteria</taxon>
        <taxon>Pseudomonadati</taxon>
        <taxon>Bacteroidota</taxon>
        <taxon>Flavobacteriia</taxon>
        <taxon>Flavobacteriales</taxon>
        <taxon>Weeksellaceae</taxon>
        <taxon>Chryseobacterium group</taxon>
        <taxon>Chryseobacterium</taxon>
    </lineage>
</organism>
<evidence type="ECO:0000313" key="1">
    <source>
        <dbReference type="EMBL" id="REC63597.1"/>
    </source>
</evidence>
<comment type="caution">
    <text evidence="1">The sequence shown here is derived from an EMBL/GenBank/DDBJ whole genome shotgun (WGS) entry which is preliminary data.</text>
</comment>
<sequence>MKKVKFLLLISLVTVIYSCKKESETNDAIQKGSSITIDTRAVVVDSSAFKRLMEEENRSIIYNEIKKVKKVSNYAEGPMQSFDFSFKDYNFKIRYIEDRAYVQYRIDHKIIADWKFCNVNFYYDSSWETVEEDCHLLYNGTDSSGVLLFPGFTEEYATYFVYEFNNNTLQFVNVVTLNRTLLADVWTNPHEFRAVRKKNKLHISLLDKDGKEYVFENGEGDPEKEPENQNISKDLIGSAPKVVDYAKSLVNLKRKKDLSFTPLSCNLKF</sequence>
<evidence type="ECO:0000313" key="2">
    <source>
        <dbReference type="Proteomes" id="UP000256686"/>
    </source>
</evidence>
<protein>
    <submittedName>
        <fullName evidence="1">Uncharacterized protein</fullName>
    </submittedName>
</protein>
<keyword evidence="2" id="KW-1185">Reference proteome</keyword>
<gene>
    <name evidence="1" type="ORF">DRF65_05765</name>
</gene>
<feature type="non-terminal residue" evidence="1">
    <location>
        <position position="269"/>
    </location>
</feature>
<accession>A0A3D9CCT1</accession>
<dbReference type="EMBL" id="QNVT01000003">
    <property type="protein sequence ID" value="REC63597.1"/>
    <property type="molecule type" value="Genomic_DNA"/>
</dbReference>
<name>A0A3D9CCT1_9FLAO</name>
<proteinExistence type="predicted"/>